<feature type="region of interest" description="Disordered" evidence="8">
    <location>
        <begin position="69"/>
        <end position="110"/>
    </location>
</feature>
<dbReference type="GO" id="GO:0004180">
    <property type="term" value="F:carboxypeptidase activity"/>
    <property type="evidence" value="ECO:0007669"/>
    <property type="project" value="UniProtKB-ARBA"/>
</dbReference>
<keyword evidence="5 7" id="KW-0573">Peptidoglycan synthesis</keyword>
<dbReference type="Pfam" id="PF01471">
    <property type="entry name" value="PG_binding_1"/>
    <property type="match status" value="1"/>
</dbReference>
<dbReference type="PANTHER" id="PTHR41533">
    <property type="entry name" value="L,D-TRANSPEPTIDASE HI_1667-RELATED"/>
    <property type="match status" value="1"/>
</dbReference>
<dbReference type="GO" id="GO:0009252">
    <property type="term" value="P:peptidoglycan biosynthetic process"/>
    <property type="evidence" value="ECO:0007669"/>
    <property type="project" value="UniProtKB-UniPathway"/>
</dbReference>
<dbReference type="Gene3D" id="1.10.101.10">
    <property type="entry name" value="PGBD-like superfamily/PGBD"/>
    <property type="match status" value="1"/>
</dbReference>
<dbReference type="InterPro" id="IPR052905">
    <property type="entry name" value="LD-transpeptidase_YkuD-like"/>
</dbReference>
<evidence type="ECO:0000256" key="4">
    <source>
        <dbReference type="ARBA" id="ARBA00022960"/>
    </source>
</evidence>
<dbReference type="UniPathway" id="UPA00219"/>
<feature type="active site" description="Nucleophile" evidence="7">
    <location>
        <position position="381"/>
    </location>
</feature>
<reference evidence="11 12" key="1">
    <citation type="submission" date="2018-08" db="EMBL/GenBank/DDBJ databases">
        <title>Complete genome sequencing of Blastochloris tepida GI.</title>
        <authorList>
            <person name="Tsukatani Y."/>
            <person name="Mori H."/>
        </authorList>
    </citation>
    <scope>NUCLEOTIDE SEQUENCE [LARGE SCALE GENOMIC DNA]</scope>
    <source>
        <strain evidence="11 12">GI</strain>
    </source>
</reference>
<sequence length="496" mass="53721">MVPIRRLPIRRLPFGRLARSLPLAALIAGAPITLALVVWALPARAQWDALTPLAADSFQTDTIDSRAAAPKRTGVAQPVAPQPQPPAPPRANGPEQATVSQSPVPTFSPDSLRATERTLMLYRDIAARGGWPSVPPPAPGTTLALGATGPAVAVLRQRLAISGDLAPRAAMGGAFDMEVEEALRRFQLRHGLTTTGAVGPMTLKALNVPAAERVRQLEASLARLAERDFVFAQRYVAVNLAAAAVEAVDGGRVARRFPAVVGRPENASPELVARITAVNLNPTWTAPLSIVKKEILPKLARDPGYLARANMRLIDGDGREIDPRSVNPNGPVNFSVRQDSGASNSLGFLRIDMPNSYSVYMHDTPRRDLFRSDYRFHSHGCVRVGDVRDLAVWLLTDTPGWDRKQIDAAIATGRRTDIRLTNALPVVWIYLTGWGTTDGLAHFREDVYDLDDKRRLDPSMLVAARRPDATGAAGLALQSAKRPLDLKPSANRLDDM</sequence>
<dbReference type="Pfam" id="PF03734">
    <property type="entry name" value="YkuD"/>
    <property type="match status" value="1"/>
</dbReference>
<name>A0A348G2B8_9HYPH</name>
<evidence type="ECO:0000313" key="11">
    <source>
        <dbReference type="EMBL" id="BBF93701.1"/>
    </source>
</evidence>
<keyword evidence="9" id="KW-1133">Transmembrane helix</keyword>
<organism evidence="11 12">
    <name type="scientific">Blastochloris tepida</name>
    <dbReference type="NCBI Taxonomy" id="2233851"/>
    <lineage>
        <taxon>Bacteria</taxon>
        <taxon>Pseudomonadati</taxon>
        <taxon>Pseudomonadota</taxon>
        <taxon>Alphaproteobacteria</taxon>
        <taxon>Hyphomicrobiales</taxon>
        <taxon>Blastochloridaceae</taxon>
        <taxon>Blastochloris</taxon>
    </lineage>
</organism>
<dbReference type="GO" id="GO:0071555">
    <property type="term" value="P:cell wall organization"/>
    <property type="evidence" value="ECO:0007669"/>
    <property type="project" value="UniProtKB-UniRule"/>
</dbReference>
<keyword evidence="6 7" id="KW-0961">Cell wall biogenesis/degradation</keyword>
<feature type="compositionally biased region" description="Polar residues" evidence="8">
    <location>
        <begin position="95"/>
        <end position="109"/>
    </location>
</feature>
<dbReference type="InterPro" id="IPR005490">
    <property type="entry name" value="LD_TPept_cat_dom"/>
</dbReference>
<keyword evidence="4 7" id="KW-0133">Cell shape</keyword>
<dbReference type="SUPFAM" id="SSF141523">
    <property type="entry name" value="L,D-transpeptidase catalytic domain-like"/>
    <property type="match status" value="1"/>
</dbReference>
<keyword evidence="3" id="KW-0808">Transferase</keyword>
<dbReference type="InterPro" id="IPR036365">
    <property type="entry name" value="PGBD-like_sf"/>
</dbReference>
<feature type="compositionally biased region" description="Pro residues" evidence="8">
    <location>
        <begin position="80"/>
        <end position="91"/>
    </location>
</feature>
<evidence type="ECO:0000256" key="7">
    <source>
        <dbReference type="PROSITE-ProRule" id="PRU01373"/>
    </source>
</evidence>
<evidence type="ECO:0000256" key="6">
    <source>
        <dbReference type="ARBA" id="ARBA00023316"/>
    </source>
</evidence>
<comment type="similarity">
    <text evidence="2">Belongs to the YkuD family.</text>
</comment>
<dbReference type="EMBL" id="AP018907">
    <property type="protein sequence ID" value="BBF93701.1"/>
    <property type="molecule type" value="Genomic_DNA"/>
</dbReference>
<evidence type="ECO:0000256" key="8">
    <source>
        <dbReference type="SAM" id="MobiDB-lite"/>
    </source>
</evidence>
<accession>A0A348G2B8</accession>
<protein>
    <submittedName>
        <fullName evidence="11">Murein L,D-transpeptidase</fullName>
    </submittedName>
</protein>
<comment type="pathway">
    <text evidence="1 7">Cell wall biogenesis; peptidoglycan biosynthesis.</text>
</comment>
<dbReference type="OrthoDB" id="9778545at2"/>
<dbReference type="Proteomes" id="UP000266934">
    <property type="component" value="Chromosome"/>
</dbReference>
<evidence type="ECO:0000256" key="3">
    <source>
        <dbReference type="ARBA" id="ARBA00022679"/>
    </source>
</evidence>
<dbReference type="InterPro" id="IPR036366">
    <property type="entry name" value="PGBDSf"/>
</dbReference>
<dbReference type="InterPro" id="IPR002477">
    <property type="entry name" value="Peptidoglycan-bd-like"/>
</dbReference>
<feature type="transmembrane region" description="Helical" evidence="9">
    <location>
        <begin position="21"/>
        <end position="41"/>
    </location>
</feature>
<evidence type="ECO:0000259" key="10">
    <source>
        <dbReference type="PROSITE" id="PS52029"/>
    </source>
</evidence>
<evidence type="ECO:0000256" key="1">
    <source>
        <dbReference type="ARBA" id="ARBA00004752"/>
    </source>
</evidence>
<keyword evidence="9" id="KW-0812">Transmembrane</keyword>
<evidence type="ECO:0000256" key="2">
    <source>
        <dbReference type="ARBA" id="ARBA00005992"/>
    </source>
</evidence>
<evidence type="ECO:0000256" key="9">
    <source>
        <dbReference type="SAM" id="Phobius"/>
    </source>
</evidence>
<evidence type="ECO:0000256" key="5">
    <source>
        <dbReference type="ARBA" id="ARBA00022984"/>
    </source>
</evidence>
<keyword evidence="12" id="KW-1185">Reference proteome</keyword>
<feature type="domain" description="L,D-TPase catalytic" evidence="10">
    <location>
        <begin position="234"/>
        <end position="409"/>
    </location>
</feature>
<dbReference type="GO" id="GO:0016740">
    <property type="term" value="F:transferase activity"/>
    <property type="evidence" value="ECO:0007669"/>
    <property type="project" value="UniProtKB-KW"/>
</dbReference>
<dbReference type="SUPFAM" id="SSF47090">
    <property type="entry name" value="PGBD-like"/>
    <property type="match status" value="1"/>
</dbReference>
<dbReference type="PANTHER" id="PTHR41533:SF1">
    <property type="entry name" value="L,D-TRANSPEPTIDASE YCBB-RELATED"/>
    <property type="match status" value="1"/>
</dbReference>
<evidence type="ECO:0000313" key="12">
    <source>
        <dbReference type="Proteomes" id="UP000266934"/>
    </source>
</evidence>
<gene>
    <name evidence="11" type="ORF">BLTE_23860</name>
</gene>
<feature type="active site" description="Proton donor/acceptor" evidence="7">
    <location>
        <position position="362"/>
    </location>
</feature>
<proteinExistence type="inferred from homology"/>
<dbReference type="InterPro" id="IPR038063">
    <property type="entry name" value="Transpep_catalytic_dom"/>
</dbReference>
<dbReference type="GO" id="GO:0008360">
    <property type="term" value="P:regulation of cell shape"/>
    <property type="evidence" value="ECO:0007669"/>
    <property type="project" value="UniProtKB-UniRule"/>
</dbReference>
<dbReference type="PROSITE" id="PS52029">
    <property type="entry name" value="LD_TPASE"/>
    <property type="match status" value="1"/>
</dbReference>
<dbReference type="KEGG" id="blag:BLTE_23860"/>
<dbReference type="AlphaFoldDB" id="A0A348G2B8"/>
<dbReference type="RefSeq" id="WP_126400843.1">
    <property type="nucleotide sequence ID" value="NZ_AP018907.1"/>
</dbReference>
<dbReference type="CDD" id="cd16913">
    <property type="entry name" value="YkuD_like"/>
    <property type="match status" value="1"/>
</dbReference>
<dbReference type="Gene3D" id="2.40.440.10">
    <property type="entry name" value="L,D-transpeptidase catalytic domain-like"/>
    <property type="match status" value="1"/>
</dbReference>
<keyword evidence="9" id="KW-0472">Membrane</keyword>